<sequence length="957" mass="107400">MIPVSHNRKSILAIAFSVMMLSAFGQKAPRLVKSPTEKWFPKYDFNLRTFQNPALDFAPFTRWWWPGNSVDKTELRREINLFADNGFGGVEIQPINRFAPGPKEVRAKEITWDTPDYYDNVIAVMQEARKRGITVDMSDGSGWPAGGPYLSAEDGFLTLDHAEVDVVSGPIAIALPTVKKSTAVPPRLEAVLAVKKGAKPTGDNTKTTRLDSASTIVLTSFVKNDSLQWKSPAGDWTIIAFWSKQQGQNAFTATPKQGPVMDHFDSSKVLKNYRHLFGPRTGLQPYFGNPMRAVFDDSYEFSVDRHYSLNFLDFFKKRRGYDLAPWLPAQMQKGYNFVVFSRPVADPDFSFSDQDWRLKYDYDLTLSEVLGEQFEDATRNWLEPQGLLHRTQAYGFNSDMMALAGQASIPETESMIGPEASLKLMASGGLLYNRPIVSAESVVFANRAYTNTPQKIKIAVDKLFAAGVNQIIYHGVPYHYTPTELGPEGWYPFSRPNSGTSYSSNLGEGNIFWKDQKAINDYIRRTQYALRSGKPHADVLIYFPFMDIEGMPDNPEEILAKGELPGVEGPLPPTKEVKSAAKEKWAQTAYPLINQLESNGITWAWVNDLSIQAAQLTPDKRISIRGNTYQALVLADDTTMQVKTAQQIGRLAANGMNLLTIGRLPQRQPSFLNWKENDQKTAQAIAAAVKAQRSTYVKSDAELTTWISSLPRPVKFRNRYSFTRLAQLNMSDGSRIQFIWNKSDQWQTLSLSLNKQYKTSYWINADLNTAIQDKGPVVTYRMPPYGSVILYASTQEQNVSSPASKVATDEGKELIRLDTWSLKADSVAITNSPLFDWRSNEQLKFSSSEGVYTTSFKWSKPNSATRYTLDLGRVSFIADVFVNGKSAGKRIFAPYTLDITPLLIVGTNQLEIRVTPGQLNGFIQKAKLGDGRYRQFKNKEDQLMSAGLLGPVIIREN</sequence>
<dbReference type="Gene3D" id="2.60.120.260">
    <property type="entry name" value="Galactose-binding domain-like"/>
    <property type="match status" value="1"/>
</dbReference>
<dbReference type="PANTHER" id="PTHR36848">
    <property type="entry name" value="DNA-BINDING PROTEIN (PUTATIVE SECRETED PROTEIN)-RELATED"/>
    <property type="match status" value="1"/>
</dbReference>
<proteinExistence type="predicted"/>
<dbReference type="Proteomes" id="UP000436006">
    <property type="component" value="Unassembled WGS sequence"/>
</dbReference>
<dbReference type="RefSeq" id="WP_157585355.1">
    <property type="nucleotide sequence ID" value="NZ_WPIN01000004.1"/>
</dbReference>
<keyword evidence="2" id="KW-0732">Signal</keyword>
<keyword evidence="1" id="KW-0378">Hydrolase</keyword>
<feature type="domain" description="Beta-mannosidase-like galactose-binding" evidence="3">
    <location>
        <begin position="832"/>
        <end position="922"/>
    </location>
</feature>
<reference evidence="4 5" key="1">
    <citation type="submission" date="2019-12" db="EMBL/GenBank/DDBJ databases">
        <title>Spirosoma sp. HMF4905 genome sequencing and assembly.</title>
        <authorList>
            <person name="Kang H."/>
            <person name="Cha I."/>
            <person name="Kim H."/>
            <person name="Joh K."/>
        </authorList>
    </citation>
    <scope>NUCLEOTIDE SEQUENCE [LARGE SCALE GENOMIC DNA]</scope>
    <source>
        <strain evidence="4 5">HMF4905</strain>
    </source>
</reference>
<evidence type="ECO:0000259" key="3">
    <source>
        <dbReference type="Pfam" id="PF22666"/>
    </source>
</evidence>
<protein>
    <recommendedName>
        <fullName evidence="3">Beta-mannosidase-like galactose-binding domain-containing protein</fullName>
    </recommendedName>
</protein>
<feature type="chain" id="PRO_5029888835" description="Beta-mannosidase-like galactose-binding domain-containing protein" evidence="2">
    <location>
        <begin position="26"/>
        <end position="957"/>
    </location>
</feature>
<name>A0A7K1SBK6_9BACT</name>
<evidence type="ECO:0000313" key="5">
    <source>
        <dbReference type="Proteomes" id="UP000436006"/>
    </source>
</evidence>
<dbReference type="InterPro" id="IPR053161">
    <property type="entry name" value="Ulvan_degrading_GH"/>
</dbReference>
<dbReference type="Pfam" id="PF22666">
    <property type="entry name" value="Glyco_hydro_2_N2"/>
    <property type="match status" value="1"/>
</dbReference>
<dbReference type="InterPro" id="IPR054593">
    <property type="entry name" value="Beta-mannosidase-like_N2"/>
</dbReference>
<dbReference type="InterPro" id="IPR008979">
    <property type="entry name" value="Galactose-bd-like_sf"/>
</dbReference>
<dbReference type="SUPFAM" id="SSF49785">
    <property type="entry name" value="Galactose-binding domain-like"/>
    <property type="match status" value="1"/>
</dbReference>
<keyword evidence="5" id="KW-1185">Reference proteome</keyword>
<dbReference type="Pfam" id="PF17132">
    <property type="entry name" value="Glyco_hydro_106"/>
    <property type="match status" value="1"/>
</dbReference>
<dbReference type="EMBL" id="WPIN01000004">
    <property type="protein sequence ID" value="MVM30946.1"/>
    <property type="molecule type" value="Genomic_DNA"/>
</dbReference>
<evidence type="ECO:0000256" key="1">
    <source>
        <dbReference type="ARBA" id="ARBA00022801"/>
    </source>
</evidence>
<evidence type="ECO:0000313" key="4">
    <source>
        <dbReference type="EMBL" id="MVM30946.1"/>
    </source>
</evidence>
<comment type="caution">
    <text evidence="4">The sequence shown here is derived from an EMBL/GenBank/DDBJ whole genome shotgun (WGS) entry which is preliminary data.</text>
</comment>
<gene>
    <name evidence="4" type="ORF">GO755_12965</name>
</gene>
<dbReference type="NCBIfam" id="NF045579">
    <property type="entry name" value="rhamnoside_JR"/>
    <property type="match status" value="1"/>
</dbReference>
<dbReference type="GO" id="GO:0004553">
    <property type="term" value="F:hydrolase activity, hydrolyzing O-glycosyl compounds"/>
    <property type="evidence" value="ECO:0007669"/>
    <property type="project" value="UniProtKB-ARBA"/>
</dbReference>
<organism evidence="4 5">
    <name type="scientific">Spirosoma arboris</name>
    <dbReference type="NCBI Taxonomy" id="2682092"/>
    <lineage>
        <taxon>Bacteria</taxon>
        <taxon>Pseudomonadati</taxon>
        <taxon>Bacteroidota</taxon>
        <taxon>Cytophagia</taxon>
        <taxon>Cytophagales</taxon>
        <taxon>Cytophagaceae</taxon>
        <taxon>Spirosoma</taxon>
    </lineage>
</organism>
<feature type="signal peptide" evidence="2">
    <location>
        <begin position="1"/>
        <end position="25"/>
    </location>
</feature>
<dbReference type="PANTHER" id="PTHR36848:SF2">
    <property type="entry name" value="SECRETED PROTEIN"/>
    <property type="match status" value="1"/>
</dbReference>
<accession>A0A7K1SBK6</accession>
<dbReference type="AlphaFoldDB" id="A0A7K1SBK6"/>
<evidence type="ECO:0000256" key="2">
    <source>
        <dbReference type="SAM" id="SignalP"/>
    </source>
</evidence>